<dbReference type="PROSITE" id="PS50943">
    <property type="entry name" value="HTH_CROC1"/>
    <property type="match status" value="1"/>
</dbReference>
<dbReference type="CDD" id="cd00093">
    <property type="entry name" value="HTH_XRE"/>
    <property type="match status" value="1"/>
</dbReference>
<evidence type="ECO:0000313" key="4">
    <source>
        <dbReference type="Proteomes" id="UP000272490"/>
    </source>
</evidence>
<dbReference type="InterPro" id="IPR010982">
    <property type="entry name" value="Lambda_DNA-bd_dom_sf"/>
</dbReference>
<dbReference type="Gene3D" id="1.10.260.40">
    <property type="entry name" value="lambda repressor-like DNA-binding domains"/>
    <property type="match status" value="1"/>
</dbReference>
<dbReference type="GO" id="GO:0003677">
    <property type="term" value="F:DNA binding"/>
    <property type="evidence" value="ECO:0007669"/>
    <property type="project" value="UniProtKB-KW"/>
</dbReference>
<evidence type="ECO:0000256" key="1">
    <source>
        <dbReference type="ARBA" id="ARBA00023125"/>
    </source>
</evidence>
<dbReference type="SUPFAM" id="SSF47413">
    <property type="entry name" value="lambda repressor-like DNA-binding domains"/>
    <property type="match status" value="1"/>
</dbReference>
<sequence length="108" mass="12411">MNSIRKLRLHRGMTQKEFGDIIGVKQQTVCKYEGKNSNVSLSVLQKISDKFDIPVEELLEDKIDHYISTGSRKNASNEIKANIIARVKRLNSHKLKKLLEFLSILDED</sequence>
<accession>A0A3P3QW03</accession>
<dbReference type="PANTHER" id="PTHR46558:SF11">
    <property type="entry name" value="HTH-TYPE TRANSCRIPTIONAL REGULATOR XRE"/>
    <property type="match status" value="1"/>
</dbReference>
<dbReference type="Proteomes" id="UP000272490">
    <property type="component" value="Unassembled WGS sequence"/>
</dbReference>
<dbReference type="RefSeq" id="WP_128674089.1">
    <property type="nucleotide sequence ID" value="NZ_CP124777.1"/>
</dbReference>
<evidence type="ECO:0000313" key="3">
    <source>
        <dbReference type="EMBL" id="RRJ25452.1"/>
    </source>
</evidence>
<protein>
    <submittedName>
        <fullName evidence="3">XRE family transcriptional regulator</fullName>
    </submittedName>
</protein>
<dbReference type="PANTHER" id="PTHR46558">
    <property type="entry name" value="TRACRIPTIONAL REGULATORY PROTEIN-RELATED-RELATED"/>
    <property type="match status" value="1"/>
</dbReference>
<reference evidence="3 4" key="1">
    <citation type="submission" date="2018-11" db="EMBL/GenBank/DDBJ databases">
        <title>Genome sequencing of Lachnoanaerobaculum sp. KCOM 2030 (= ChDC B114).</title>
        <authorList>
            <person name="Kook J.-K."/>
            <person name="Park S.-N."/>
            <person name="Lim Y.K."/>
        </authorList>
    </citation>
    <scope>NUCLEOTIDE SEQUENCE [LARGE SCALE GENOMIC DNA]</scope>
    <source>
        <strain evidence="3 4">KCOM 2030</strain>
    </source>
</reference>
<proteinExistence type="predicted"/>
<feature type="domain" description="HTH cro/C1-type" evidence="2">
    <location>
        <begin position="4"/>
        <end position="58"/>
    </location>
</feature>
<organism evidence="3 4">
    <name type="scientific">Lachnoanaerobaculum gingivalis</name>
    <dbReference type="NCBI Taxonomy" id="2490855"/>
    <lineage>
        <taxon>Bacteria</taxon>
        <taxon>Bacillati</taxon>
        <taxon>Bacillota</taxon>
        <taxon>Clostridia</taxon>
        <taxon>Lachnospirales</taxon>
        <taxon>Lachnospiraceae</taxon>
        <taxon>Lachnoanaerobaculum</taxon>
    </lineage>
</organism>
<name>A0A3P3QW03_9FIRM</name>
<dbReference type="EMBL" id="RRCO01000003">
    <property type="protein sequence ID" value="RRJ25452.1"/>
    <property type="molecule type" value="Genomic_DNA"/>
</dbReference>
<keyword evidence="4" id="KW-1185">Reference proteome</keyword>
<evidence type="ECO:0000259" key="2">
    <source>
        <dbReference type="PROSITE" id="PS50943"/>
    </source>
</evidence>
<dbReference type="InterPro" id="IPR001387">
    <property type="entry name" value="Cro/C1-type_HTH"/>
</dbReference>
<keyword evidence="1" id="KW-0238">DNA-binding</keyword>
<dbReference type="Pfam" id="PF01381">
    <property type="entry name" value="HTH_3"/>
    <property type="match status" value="1"/>
</dbReference>
<gene>
    <name evidence="3" type="ORF">EHV10_07340</name>
</gene>
<dbReference type="OrthoDB" id="9812495at2"/>
<comment type="caution">
    <text evidence="3">The sequence shown here is derived from an EMBL/GenBank/DDBJ whole genome shotgun (WGS) entry which is preliminary data.</text>
</comment>
<dbReference type="AlphaFoldDB" id="A0A3P3QW03"/>
<dbReference type="SMART" id="SM00530">
    <property type="entry name" value="HTH_XRE"/>
    <property type="match status" value="1"/>
</dbReference>